<evidence type="ECO:0000259" key="2">
    <source>
        <dbReference type="Pfam" id="PF09335"/>
    </source>
</evidence>
<dbReference type="PANTHER" id="PTHR42709">
    <property type="entry name" value="ALKALINE PHOSPHATASE LIKE PROTEIN"/>
    <property type="match status" value="1"/>
</dbReference>
<accession>A0A1H3VG19</accession>
<reference evidence="3 4" key="1">
    <citation type="submission" date="2016-10" db="EMBL/GenBank/DDBJ databases">
        <authorList>
            <person name="de Groot N.N."/>
        </authorList>
    </citation>
    <scope>NUCLEOTIDE SEQUENCE [LARGE SCALE GENOMIC DNA]</scope>
    <source>
        <strain evidence="3 4">DSM 7343</strain>
    </source>
</reference>
<evidence type="ECO:0000313" key="4">
    <source>
        <dbReference type="Proteomes" id="UP000199409"/>
    </source>
</evidence>
<dbReference type="InterPro" id="IPR051311">
    <property type="entry name" value="DedA_domain"/>
</dbReference>
<organism evidence="3 4">
    <name type="scientific">Desulfuromusa kysingii</name>
    <dbReference type="NCBI Taxonomy" id="37625"/>
    <lineage>
        <taxon>Bacteria</taxon>
        <taxon>Pseudomonadati</taxon>
        <taxon>Thermodesulfobacteriota</taxon>
        <taxon>Desulfuromonadia</taxon>
        <taxon>Desulfuromonadales</taxon>
        <taxon>Geopsychrobacteraceae</taxon>
        <taxon>Desulfuromusa</taxon>
    </lineage>
</organism>
<dbReference type="Proteomes" id="UP000199409">
    <property type="component" value="Unassembled WGS sequence"/>
</dbReference>
<dbReference type="PANTHER" id="PTHR42709:SF4">
    <property type="entry name" value="INNER MEMBRANE PROTEIN YQAA"/>
    <property type="match status" value="1"/>
</dbReference>
<evidence type="ECO:0000313" key="3">
    <source>
        <dbReference type="EMBL" id="SDZ73757.1"/>
    </source>
</evidence>
<dbReference type="STRING" id="37625.SAMN05660420_00026"/>
<keyword evidence="1" id="KW-0472">Membrane</keyword>
<keyword evidence="1" id="KW-0812">Transmembrane</keyword>
<keyword evidence="4" id="KW-1185">Reference proteome</keyword>
<keyword evidence="1" id="KW-1133">Transmembrane helix</keyword>
<protein>
    <submittedName>
        <fullName evidence="3">Membrane protein YqaA, SNARE-associated domain</fullName>
    </submittedName>
</protein>
<dbReference type="InterPro" id="IPR032816">
    <property type="entry name" value="VTT_dom"/>
</dbReference>
<proteinExistence type="predicted"/>
<feature type="transmembrane region" description="Helical" evidence="1">
    <location>
        <begin position="12"/>
        <end position="28"/>
    </location>
</feature>
<evidence type="ECO:0000256" key="1">
    <source>
        <dbReference type="SAM" id="Phobius"/>
    </source>
</evidence>
<sequence>MILSMMELVNEYGLLSLFLLSFCASTLLPLGSEWFLVVLLLQGTSPVTAIVVATIGNSLGSATNYLIGFYGGDWFVAKVLRIDKKRQQRAESWFRRYGSWSLLLAWLPVIGDPLCLASGMLKTPVWRFVLLVTSGKGLRYSCLALVTLQGATMLR</sequence>
<name>A0A1H3VG19_9BACT</name>
<feature type="domain" description="VTT" evidence="2">
    <location>
        <begin position="32"/>
        <end position="140"/>
    </location>
</feature>
<gene>
    <name evidence="3" type="ORF">SAMN05660420_00026</name>
</gene>
<dbReference type="AlphaFoldDB" id="A0A1H3VG19"/>
<dbReference type="EMBL" id="FNQN01000001">
    <property type="protein sequence ID" value="SDZ73757.1"/>
    <property type="molecule type" value="Genomic_DNA"/>
</dbReference>
<dbReference type="Pfam" id="PF09335">
    <property type="entry name" value="VTT_dom"/>
    <property type="match status" value="1"/>
</dbReference>